<evidence type="ECO:0000259" key="18">
    <source>
        <dbReference type="Pfam" id="PF22924"/>
    </source>
</evidence>
<feature type="binding site" evidence="14">
    <location>
        <position position="148"/>
    </location>
    <ligand>
        <name>FAD</name>
        <dbReference type="ChEBI" id="CHEBI:57692"/>
    </ligand>
</feature>
<protein>
    <recommendedName>
        <fullName evidence="12">Acyl-coenzyme A oxidase</fullName>
    </recommendedName>
</protein>
<comment type="similarity">
    <text evidence="5 12">Belongs to the acyl-CoA oxidase family.</text>
</comment>
<comment type="subcellular location">
    <subcellularLocation>
        <location evidence="3">Peroxisome</location>
    </subcellularLocation>
</comment>
<evidence type="ECO:0000256" key="5">
    <source>
        <dbReference type="ARBA" id="ARBA00006288"/>
    </source>
</evidence>
<feature type="domain" description="Acyl-coenzyme A oxidase N-terminal" evidence="17">
    <location>
        <begin position="28"/>
        <end position="142"/>
    </location>
</feature>
<dbReference type="Pfam" id="PF02770">
    <property type="entry name" value="Acyl-CoA_dh_M"/>
    <property type="match status" value="1"/>
</dbReference>
<keyword evidence="8" id="KW-0276">Fatty acid metabolism</keyword>
<evidence type="ECO:0000256" key="6">
    <source>
        <dbReference type="ARBA" id="ARBA00022630"/>
    </source>
</evidence>
<name>A0A9W8DPE8_9FUNG</name>
<dbReference type="Gene3D" id="1.20.140.10">
    <property type="entry name" value="Butyryl-CoA Dehydrogenase, subunit A, domain 3"/>
    <property type="match status" value="2"/>
</dbReference>
<keyword evidence="11" id="KW-0576">Peroxisome</keyword>
<dbReference type="SUPFAM" id="SSF56645">
    <property type="entry name" value="Acyl-CoA dehydrogenase NM domain-like"/>
    <property type="match status" value="1"/>
</dbReference>
<dbReference type="Gene3D" id="1.10.540.10">
    <property type="entry name" value="Acyl-CoA dehydrogenase/oxidase, N-terminal domain"/>
    <property type="match status" value="1"/>
</dbReference>
<evidence type="ECO:0000256" key="13">
    <source>
        <dbReference type="PIRSR" id="PIRSR000168-1"/>
    </source>
</evidence>
<evidence type="ECO:0000256" key="11">
    <source>
        <dbReference type="ARBA" id="ARBA00023140"/>
    </source>
</evidence>
<dbReference type="InterPro" id="IPR036250">
    <property type="entry name" value="AcylCo_DH-like_C"/>
</dbReference>
<dbReference type="InterPro" id="IPR055060">
    <property type="entry name" value="ACOX_C_alpha1"/>
</dbReference>
<accession>A0A9W8DPE8</accession>
<dbReference type="PIRSF" id="PIRSF000168">
    <property type="entry name" value="Acyl-CoA_oxidase"/>
    <property type="match status" value="1"/>
</dbReference>
<dbReference type="FunFam" id="1.20.140.10:FF:000015">
    <property type="entry name" value="Acyl-coenzyme A oxidase"/>
    <property type="match status" value="1"/>
</dbReference>
<dbReference type="InterPro" id="IPR009100">
    <property type="entry name" value="AcylCoA_DH/oxidase_NM_dom_sf"/>
</dbReference>
<evidence type="ECO:0000259" key="17">
    <source>
        <dbReference type="Pfam" id="PF14749"/>
    </source>
</evidence>
<dbReference type="OrthoDB" id="538336at2759"/>
<keyword evidence="10" id="KW-0443">Lipid metabolism</keyword>
<feature type="domain" description="Acyl-CoA oxidase C-alpha1" evidence="18">
    <location>
        <begin position="284"/>
        <end position="468"/>
    </location>
</feature>
<keyword evidence="20" id="KW-1185">Reference proteome</keyword>
<keyword evidence="6 12" id="KW-0285">Flavoprotein</keyword>
<evidence type="ECO:0000259" key="15">
    <source>
        <dbReference type="Pfam" id="PF01756"/>
    </source>
</evidence>
<dbReference type="PANTHER" id="PTHR10909">
    <property type="entry name" value="ELECTRON TRANSPORT OXIDOREDUCTASE"/>
    <property type="match status" value="1"/>
</dbReference>
<dbReference type="GO" id="GO:0005504">
    <property type="term" value="F:fatty acid binding"/>
    <property type="evidence" value="ECO:0007669"/>
    <property type="project" value="TreeGrafter"/>
</dbReference>
<keyword evidence="7 12" id="KW-0274">FAD</keyword>
<evidence type="ECO:0000256" key="14">
    <source>
        <dbReference type="PIRSR" id="PIRSR000168-2"/>
    </source>
</evidence>
<dbReference type="FunFam" id="1.20.140.10:FF:000007">
    <property type="entry name" value="Acyl-coenzyme A oxidase"/>
    <property type="match status" value="1"/>
</dbReference>
<evidence type="ECO:0000313" key="20">
    <source>
        <dbReference type="Proteomes" id="UP001150569"/>
    </source>
</evidence>
<dbReference type="InterPro" id="IPR006091">
    <property type="entry name" value="Acyl-CoA_Oxase/DH_mid-dom"/>
</dbReference>
<evidence type="ECO:0000313" key="19">
    <source>
        <dbReference type="EMBL" id="KAJ1919084.1"/>
    </source>
</evidence>
<dbReference type="InterPro" id="IPR002655">
    <property type="entry name" value="Acyl-CoA_oxidase_C"/>
</dbReference>
<evidence type="ECO:0000256" key="4">
    <source>
        <dbReference type="ARBA" id="ARBA00004846"/>
    </source>
</evidence>
<dbReference type="EMBL" id="JANBPT010000484">
    <property type="protein sequence ID" value="KAJ1919084.1"/>
    <property type="molecule type" value="Genomic_DNA"/>
</dbReference>
<evidence type="ECO:0000256" key="9">
    <source>
        <dbReference type="ARBA" id="ARBA00023002"/>
    </source>
</evidence>
<dbReference type="InterPro" id="IPR037069">
    <property type="entry name" value="AcylCoA_DH/ox_N_sf"/>
</dbReference>
<dbReference type="InterPro" id="IPR029320">
    <property type="entry name" value="Acyl-CoA_ox_N"/>
</dbReference>
<dbReference type="Pfam" id="PF22924">
    <property type="entry name" value="ACOX_C_alpha1"/>
    <property type="match status" value="1"/>
</dbReference>
<evidence type="ECO:0000256" key="10">
    <source>
        <dbReference type="ARBA" id="ARBA00023098"/>
    </source>
</evidence>
<evidence type="ECO:0000256" key="3">
    <source>
        <dbReference type="ARBA" id="ARBA00004275"/>
    </source>
</evidence>
<feature type="binding site" evidence="14">
    <location>
        <position position="187"/>
    </location>
    <ligand>
        <name>FAD</name>
        <dbReference type="ChEBI" id="CHEBI:57692"/>
    </ligand>
</feature>
<organism evidence="19 20">
    <name type="scientific">Tieghemiomyces parasiticus</name>
    <dbReference type="NCBI Taxonomy" id="78921"/>
    <lineage>
        <taxon>Eukaryota</taxon>
        <taxon>Fungi</taxon>
        <taxon>Fungi incertae sedis</taxon>
        <taxon>Zoopagomycota</taxon>
        <taxon>Kickxellomycotina</taxon>
        <taxon>Dimargaritomycetes</taxon>
        <taxon>Dimargaritales</taxon>
        <taxon>Dimargaritaceae</taxon>
        <taxon>Tieghemiomyces</taxon>
    </lineage>
</organism>
<proteinExistence type="inferred from homology"/>
<sequence>MAAVTKSLATPDEPQKALQLERQRATFDTHEMARFLVGDETLARRQRLLAIIQNDPIFDQSKVLYMNRQERLKKSLLMASRLVVLGKYLNWDEQDTVEATFLLDSPSLLHLHLAMFIPCIEAQGTQEQHEKFLKPARRFEIIGCYAQTELGHGSNVQGLETTATYIPETDEFDIHTPTLTATKWWPGGLGLVATHAIVMARLIVMGKDHGVHPFIVQIRSLKDHLPMSGIEVGDIGPKFGYNSVDNGFIRFDHCRIPHDQMLERFAQVTREGHYLRPPSDKLSYGTMIHVRQNIVQMTAASLAKGVTISLRYCAIRRQFEADKNEPKLKGHVTPKSLRPPTLAAAGGPGETAVLNYSMVQFRLFPLLAQAYALQFTGAAMGEQYADFQRRVARNDLSTLAELHATSSCLKAISTDLTVEGVEICRRAMGGQGFAKSSGMTDFYSDLLPNLTWEGDNYMLTQQVTRYLLKVARLVAGAVGSGNRTHQEKVATQARQDPTVAYLLDFYTTHLDKPRCHEKGGEKATNATPSPTTILKPDDLLDLNSLLRLFGHRVAAQVFQLLQQMDLKGQSWDRSLVDMYRISRAHGQYTMLRHFAHVVLQRPSSGTLATPTTITYPSSLALPLTRLCQLFGLHLMMTSDLAEFIEAGLINPRQQHTIWIRQAVQTLLEQLRPDAIALADAWSIPDYHLRTALGQYSADPYALLMESARQEPLNHMPPVAGQYDQVVKPIMNFQKWLDDGDYENLNRHPVTRVPARKEEEGVVGQKKLPAKL</sequence>
<feature type="domain" description="Acyl-CoA oxidase/dehydrogenase middle" evidence="16">
    <location>
        <begin position="144"/>
        <end position="254"/>
    </location>
</feature>
<dbReference type="GO" id="GO:0071949">
    <property type="term" value="F:FAD binding"/>
    <property type="evidence" value="ECO:0007669"/>
    <property type="project" value="InterPro"/>
</dbReference>
<dbReference type="InterPro" id="IPR012258">
    <property type="entry name" value="Acyl-CoA_oxidase"/>
</dbReference>
<dbReference type="GO" id="GO:0005777">
    <property type="term" value="C:peroxisome"/>
    <property type="evidence" value="ECO:0007669"/>
    <property type="project" value="UniProtKB-SubCell"/>
</dbReference>
<dbReference type="FunFam" id="2.40.110.10:FF:000003">
    <property type="entry name" value="Acyl-coenzyme A oxidase"/>
    <property type="match status" value="1"/>
</dbReference>
<dbReference type="GO" id="GO:0033540">
    <property type="term" value="P:fatty acid beta-oxidation using acyl-CoA oxidase"/>
    <property type="evidence" value="ECO:0007669"/>
    <property type="project" value="TreeGrafter"/>
</dbReference>
<dbReference type="PANTHER" id="PTHR10909:SF250">
    <property type="entry name" value="PEROXISOMAL ACYL-COENZYME A OXIDASE 1"/>
    <property type="match status" value="1"/>
</dbReference>
<dbReference type="AlphaFoldDB" id="A0A9W8DPE8"/>
<dbReference type="Pfam" id="PF14749">
    <property type="entry name" value="Acyl-CoA_ox_N"/>
    <property type="match status" value="1"/>
</dbReference>
<dbReference type="Gene3D" id="2.40.110.10">
    <property type="entry name" value="Butyryl-CoA Dehydrogenase, subunit A, domain 2"/>
    <property type="match status" value="1"/>
</dbReference>
<dbReference type="InterPro" id="IPR046373">
    <property type="entry name" value="Acyl-CoA_Oxase/DH_mid-dom_sf"/>
</dbReference>
<comment type="cofactor">
    <cofactor evidence="2">
        <name>FAD</name>
        <dbReference type="ChEBI" id="CHEBI:57692"/>
    </cofactor>
</comment>
<evidence type="ECO:0000259" key="16">
    <source>
        <dbReference type="Pfam" id="PF02770"/>
    </source>
</evidence>
<evidence type="ECO:0000256" key="12">
    <source>
        <dbReference type="PIRNR" id="PIRNR000168"/>
    </source>
</evidence>
<keyword evidence="9" id="KW-0560">Oxidoreductase</keyword>
<dbReference type="GO" id="GO:0055088">
    <property type="term" value="P:lipid homeostasis"/>
    <property type="evidence" value="ECO:0007669"/>
    <property type="project" value="TreeGrafter"/>
</dbReference>
<evidence type="ECO:0000256" key="1">
    <source>
        <dbReference type="ARBA" id="ARBA00001201"/>
    </source>
</evidence>
<comment type="pathway">
    <text evidence="4">Lipid metabolism; peroxisomal fatty acid beta-oxidation.</text>
</comment>
<dbReference type="GO" id="GO:0003997">
    <property type="term" value="F:acyl-CoA oxidase activity"/>
    <property type="evidence" value="ECO:0007669"/>
    <property type="project" value="UniProtKB-EC"/>
</dbReference>
<dbReference type="Pfam" id="PF01756">
    <property type="entry name" value="ACOX"/>
    <property type="match status" value="1"/>
</dbReference>
<evidence type="ECO:0000256" key="8">
    <source>
        <dbReference type="ARBA" id="ARBA00022832"/>
    </source>
</evidence>
<comment type="catalytic activity">
    <reaction evidence="1">
        <text>a 2,3-saturated acyl-CoA + O2 = a (2E)-enoyl-CoA + H2O2</text>
        <dbReference type="Rhea" id="RHEA:38959"/>
        <dbReference type="ChEBI" id="CHEBI:15379"/>
        <dbReference type="ChEBI" id="CHEBI:16240"/>
        <dbReference type="ChEBI" id="CHEBI:58856"/>
        <dbReference type="ChEBI" id="CHEBI:65111"/>
        <dbReference type="EC" id="1.3.3.6"/>
    </reaction>
</comment>
<evidence type="ECO:0000256" key="7">
    <source>
        <dbReference type="ARBA" id="ARBA00022827"/>
    </source>
</evidence>
<feature type="domain" description="Acyl-CoA oxidase C-terminal" evidence="15">
    <location>
        <begin position="541"/>
        <end position="731"/>
    </location>
</feature>
<dbReference type="FunFam" id="1.10.540.10:FF:000015">
    <property type="entry name" value="Acyl-coenzyme A oxidase"/>
    <property type="match status" value="1"/>
</dbReference>
<dbReference type="SUPFAM" id="SSF47203">
    <property type="entry name" value="Acyl-CoA dehydrogenase C-terminal domain-like"/>
    <property type="match status" value="2"/>
</dbReference>
<evidence type="ECO:0000256" key="2">
    <source>
        <dbReference type="ARBA" id="ARBA00001974"/>
    </source>
</evidence>
<comment type="caution">
    <text evidence="19">The sequence shown here is derived from an EMBL/GenBank/DDBJ whole genome shotgun (WGS) entry which is preliminary data.</text>
</comment>
<reference evidence="19" key="1">
    <citation type="submission" date="2022-07" db="EMBL/GenBank/DDBJ databases">
        <title>Phylogenomic reconstructions and comparative analyses of Kickxellomycotina fungi.</title>
        <authorList>
            <person name="Reynolds N.K."/>
            <person name="Stajich J.E."/>
            <person name="Barry K."/>
            <person name="Grigoriev I.V."/>
            <person name="Crous P."/>
            <person name="Smith M.E."/>
        </authorList>
    </citation>
    <scope>NUCLEOTIDE SEQUENCE</scope>
    <source>
        <strain evidence="19">RSA 861</strain>
    </source>
</reference>
<gene>
    <name evidence="19" type="ORF">IWQ60_007332</name>
</gene>
<dbReference type="Proteomes" id="UP001150569">
    <property type="component" value="Unassembled WGS sequence"/>
</dbReference>
<feature type="active site" description="Proton acceptor" evidence="13">
    <location>
        <position position="453"/>
    </location>
</feature>